<reference evidence="4 5" key="1">
    <citation type="journal article" date="2016" name="Front. Microbiol.">
        <title>Fuerstia marisgermanicae gen. nov., sp. nov., an Unusual Member of the Phylum Planctomycetes from the German Wadden Sea.</title>
        <authorList>
            <person name="Kohn T."/>
            <person name="Heuer A."/>
            <person name="Jogler M."/>
            <person name="Vollmers J."/>
            <person name="Boedeker C."/>
            <person name="Bunk B."/>
            <person name="Rast P."/>
            <person name="Borchert D."/>
            <person name="Glockner I."/>
            <person name="Freese H.M."/>
            <person name="Klenk H.P."/>
            <person name="Overmann J."/>
            <person name="Kaster A.K."/>
            <person name="Rohde M."/>
            <person name="Wiegand S."/>
            <person name="Jogler C."/>
        </authorList>
    </citation>
    <scope>NUCLEOTIDE SEQUENCE [LARGE SCALE GENOMIC DNA]</scope>
    <source>
        <strain evidence="4 5">NH11</strain>
    </source>
</reference>
<keyword evidence="1 4" id="KW-0560">Oxidoreductase</keyword>
<dbReference type="InterPro" id="IPR000683">
    <property type="entry name" value="Gfo/Idh/MocA-like_OxRdtase_N"/>
</dbReference>
<evidence type="ECO:0000256" key="1">
    <source>
        <dbReference type="ARBA" id="ARBA00023002"/>
    </source>
</evidence>
<dbReference type="AlphaFoldDB" id="A0A1P8WR40"/>
<dbReference type="SUPFAM" id="SSF55347">
    <property type="entry name" value="Glyceraldehyde-3-phosphate dehydrogenase-like, C-terminal domain"/>
    <property type="match status" value="1"/>
</dbReference>
<name>A0A1P8WR40_9PLAN</name>
<proteinExistence type="predicted"/>
<dbReference type="EMBL" id="CP017641">
    <property type="protein sequence ID" value="APZ96523.1"/>
    <property type="molecule type" value="Genomic_DNA"/>
</dbReference>
<dbReference type="OrthoDB" id="9776544at2"/>
<protein>
    <submittedName>
        <fullName evidence="4">Inositol 2-dehydrogenase</fullName>
        <ecNumber evidence="4">1.1.1.18</ecNumber>
    </submittedName>
</protein>
<dbReference type="EC" id="1.1.1.18" evidence="4"/>
<accession>A0A1P8WR40</accession>
<dbReference type="PANTHER" id="PTHR43818:SF11">
    <property type="entry name" value="BCDNA.GH03377"/>
    <property type="match status" value="1"/>
</dbReference>
<dbReference type="Pfam" id="PF02894">
    <property type="entry name" value="GFO_IDH_MocA_C"/>
    <property type="match status" value="1"/>
</dbReference>
<dbReference type="STRING" id="1891926.Fuma_06192"/>
<dbReference type="RefSeq" id="WP_077027536.1">
    <property type="nucleotide sequence ID" value="NZ_CP017641.1"/>
</dbReference>
<dbReference type="Pfam" id="PF01408">
    <property type="entry name" value="GFO_IDH_MocA"/>
    <property type="match status" value="1"/>
</dbReference>
<dbReference type="Gene3D" id="3.40.50.720">
    <property type="entry name" value="NAD(P)-binding Rossmann-like Domain"/>
    <property type="match status" value="1"/>
</dbReference>
<feature type="domain" description="Gfo/Idh/MocA-like oxidoreductase C-terminal" evidence="3">
    <location>
        <begin position="164"/>
        <end position="374"/>
    </location>
</feature>
<dbReference type="InterPro" id="IPR050463">
    <property type="entry name" value="Gfo/Idh/MocA_oxidrdct_glycsds"/>
</dbReference>
<dbReference type="InterPro" id="IPR004104">
    <property type="entry name" value="Gfo/Idh/MocA-like_OxRdtase_C"/>
</dbReference>
<keyword evidence="5" id="KW-1185">Reference proteome</keyword>
<organism evidence="4 5">
    <name type="scientific">Fuerstiella marisgermanici</name>
    <dbReference type="NCBI Taxonomy" id="1891926"/>
    <lineage>
        <taxon>Bacteria</taxon>
        <taxon>Pseudomonadati</taxon>
        <taxon>Planctomycetota</taxon>
        <taxon>Planctomycetia</taxon>
        <taxon>Planctomycetales</taxon>
        <taxon>Planctomycetaceae</taxon>
        <taxon>Fuerstiella</taxon>
    </lineage>
</organism>
<sequence length="391" mass="42198">MKRRSFLIASSATVASGFAQSPQPKRRVAVIGHTGRGNYGHGLDTVWQKIANTEIVAVADGNESGLANELKKLGIDRGYTDYRKMLSETRPEFVSVCPRHADQHHDMALAAIEAGVKGLYIEKPFCRTPAEADALIAACKKHGATIAVAHRNRYHPTLAQIDKLIADGELGKLLQIRGRGKGDRRGGGEDLWVLGSHIVNLIHYFAGAPKSCSAIMLQGGRRITAEDVKPGAEGLGLLAANEVHARYETQKGIVAYYDSIANDGTEGNAYCMQLIGSKGTVTIHIDRDPVAHFTPGNPYQPTAEPRPWIPISTAAVGLPENQKDVIASVHNHVLAVRDLIDACDNNRAPLCDAHAGAVTVEMICGVFESHRQGGKTVYFPLVQRENALSLL</sequence>
<evidence type="ECO:0000313" key="5">
    <source>
        <dbReference type="Proteomes" id="UP000187735"/>
    </source>
</evidence>
<feature type="domain" description="Gfo/Idh/MocA-like oxidoreductase N-terminal" evidence="2">
    <location>
        <begin position="27"/>
        <end position="150"/>
    </location>
</feature>
<dbReference type="InterPro" id="IPR036291">
    <property type="entry name" value="NAD(P)-bd_dom_sf"/>
</dbReference>
<dbReference type="KEGG" id="fmr:Fuma_06192"/>
<dbReference type="Gene3D" id="3.30.360.10">
    <property type="entry name" value="Dihydrodipicolinate Reductase, domain 2"/>
    <property type="match status" value="1"/>
</dbReference>
<dbReference type="GO" id="GO:0050112">
    <property type="term" value="F:inositol 2-dehydrogenase (NAD+) activity"/>
    <property type="evidence" value="ECO:0007669"/>
    <property type="project" value="UniProtKB-EC"/>
</dbReference>
<dbReference type="Proteomes" id="UP000187735">
    <property type="component" value="Chromosome"/>
</dbReference>
<evidence type="ECO:0000259" key="2">
    <source>
        <dbReference type="Pfam" id="PF01408"/>
    </source>
</evidence>
<gene>
    <name evidence="4" type="primary">iolG_22</name>
    <name evidence="4" type="ORF">Fuma_06192</name>
</gene>
<dbReference type="GO" id="GO:0000166">
    <property type="term" value="F:nucleotide binding"/>
    <property type="evidence" value="ECO:0007669"/>
    <property type="project" value="InterPro"/>
</dbReference>
<evidence type="ECO:0000259" key="3">
    <source>
        <dbReference type="Pfam" id="PF02894"/>
    </source>
</evidence>
<dbReference type="PANTHER" id="PTHR43818">
    <property type="entry name" value="BCDNA.GH03377"/>
    <property type="match status" value="1"/>
</dbReference>
<evidence type="ECO:0000313" key="4">
    <source>
        <dbReference type="EMBL" id="APZ96523.1"/>
    </source>
</evidence>
<dbReference type="SUPFAM" id="SSF51735">
    <property type="entry name" value="NAD(P)-binding Rossmann-fold domains"/>
    <property type="match status" value="1"/>
</dbReference>